<dbReference type="Pfam" id="PF00654">
    <property type="entry name" value="Voltage_CLC"/>
    <property type="match status" value="1"/>
</dbReference>
<dbReference type="Gene3D" id="1.10.3080.10">
    <property type="entry name" value="Clc chloride channel"/>
    <property type="match status" value="1"/>
</dbReference>
<feature type="transmembrane region" description="Helical" evidence="6">
    <location>
        <begin position="87"/>
        <end position="108"/>
    </location>
</feature>
<organism evidence="7 8">
    <name type="scientific">Actinomycetospora lemnae</name>
    <dbReference type="NCBI Taxonomy" id="3019891"/>
    <lineage>
        <taxon>Bacteria</taxon>
        <taxon>Bacillati</taxon>
        <taxon>Actinomycetota</taxon>
        <taxon>Actinomycetes</taxon>
        <taxon>Pseudonocardiales</taxon>
        <taxon>Pseudonocardiaceae</taxon>
        <taxon>Actinomycetospora</taxon>
    </lineage>
</organism>
<feature type="compositionally biased region" description="Polar residues" evidence="5">
    <location>
        <begin position="1"/>
        <end position="20"/>
    </location>
</feature>
<dbReference type="RefSeq" id="WP_274202857.1">
    <property type="nucleotide sequence ID" value="NZ_JAQZAO010000012.1"/>
</dbReference>
<feature type="transmembrane region" description="Helical" evidence="6">
    <location>
        <begin position="341"/>
        <end position="360"/>
    </location>
</feature>
<feature type="transmembrane region" description="Helical" evidence="6">
    <location>
        <begin position="42"/>
        <end position="67"/>
    </location>
</feature>
<accession>A0ABT5SZM3</accession>
<evidence type="ECO:0000256" key="3">
    <source>
        <dbReference type="ARBA" id="ARBA00022989"/>
    </source>
</evidence>
<dbReference type="PANTHER" id="PTHR43427">
    <property type="entry name" value="CHLORIDE CHANNEL PROTEIN CLC-E"/>
    <property type="match status" value="1"/>
</dbReference>
<name>A0ABT5SZM3_9PSEU</name>
<comment type="caution">
    <text evidence="7">The sequence shown here is derived from an EMBL/GenBank/DDBJ whole genome shotgun (WGS) entry which is preliminary data.</text>
</comment>
<dbReference type="InterPro" id="IPR050368">
    <property type="entry name" value="ClC-type_chloride_channel"/>
</dbReference>
<evidence type="ECO:0000313" key="7">
    <source>
        <dbReference type="EMBL" id="MDD7968323.1"/>
    </source>
</evidence>
<gene>
    <name evidence="7" type="ORF">PGB27_23515</name>
</gene>
<dbReference type="EMBL" id="JAQZAO010000012">
    <property type="protein sequence ID" value="MDD7968323.1"/>
    <property type="molecule type" value="Genomic_DNA"/>
</dbReference>
<dbReference type="PANTHER" id="PTHR43427:SF12">
    <property type="entry name" value="CHLORIDE TRANSPORTER"/>
    <property type="match status" value="1"/>
</dbReference>
<feature type="transmembrane region" description="Helical" evidence="6">
    <location>
        <begin position="153"/>
        <end position="169"/>
    </location>
</feature>
<keyword evidence="2 6" id="KW-0812">Transmembrane</keyword>
<feature type="transmembrane region" description="Helical" evidence="6">
    <location>
        <begin position="295"/>
        <end position="314"/>
    </location>
</feature>
<dbReference type="CDD" id="cd00400">
    <property type="entry name" value="Voltage_gated_ClC"/>
    <property type="match status" value="1"/>
</dbReference>
<dbReference type="Proteomes" id="UP001300763">
    <property type="component" value="Unassembled WGS sequence"/>
</dbReference>
<dbReference type="SUPFAM" id="SSF81340">
    <property type="entry name" value="Clc chloride channel"/>
    <property type="match status" value="1"/>
</dbReference>
<feature type="region of interest" description="Disordered" evidence="5">
    <location>
        <begin position="1"/>
        <end position="29"/>
    </location>
</feature>
<keyword evidence="4 6" id="KW-0472">Membrane</keyword>
<evidence type="ECO:0000313" key="8">
    <source>
        <dbReference type="Proteomes" id="UP001300763"/>
    </source>
</evidence>
<evidence type="ECO:0000256" key="5">
    <source>
        <dbReference type="SAM" id="MobiDB-lite"/>
    </source>
</evidence>
<protein>
    <submittedName>
        <fullName evidence="7">Chloride channel protein</fullName>
    </submittedName>
</protein>
<comment type="subcellular location">
    <subcellularLocation>
        <location evidence="1">Membrane</location>
        <topology evidence="1">Multi-pass membrane protein</topology>
    </subcellularLocation>
</comment>
<dbReference type="PRINTS" id="PR00762">
    <property type="entry name" value="CLCHANNEL"/>
</dbReference>
<dbReference type="InterPro" id="IPR001807">
    <property type="entry name" value="ClC"/>
</dbReference>
<evidence type="ECO:0000256" key="2">
    <source>
        <dbReference type="ARBA" id="ARBA00022692"/>
    </source>
</evidence>
<evidence type="ECO:0000256" key="4">
    <source>
        <dbReference type="ARBA" id="ARBA00023136"/>
    </source>
</evidence>
<reference evidence="7 8" key="1">
    <citation type="submission" date="2023-02" db="EMBL/GenBank/DDBJ databases">
        <title>Genome sequencing required for Actinomycetospora new species description.</title>
        <authorList>
            <person name="Saimee Y."/>
            <person name="Duangmal K."/>
        </authorList>
    </citation>
    <scope>NUCLEOTIDE SEQUENCE [LARGE SCALE GENOMIC DNA]</scope>
    <source>
        <strain evidence="7 8">DW7H6</strain>
    </source>
</reference>
<sequence length="459" mass="44995">MSAGTTGNHQAATSGASQDGSDGPAAGPSPAELLRSPAYLRLLALAAVIGVPISALAYGFLQGVAVLQEALFVRLPAALGLGPSPAWWPLPVLAVGGLLVGATIRYLPGHGGHSPADGFAPHPPPTARELPGVVLAAAGTLVFGAVLGPEAPLIAIGGGLAVLAVRAARSSPAPSAVTVVASTGSFAAISTLLGSPLLGAFLLMEAAGIGGATLGLVLLPGLLASGIGSLIFLGLDSLTGLGTVSLALPGLPDFAHPTVAQFGWAVVIGIAAALLGTTISRLALRVRDLVDRSRLLLTTLAGLVVAALATLYALTTGHSSSDVLFSGQEALPALLADPARYSVGALVVLVVCKGLGYLICLSAFRGGPIFPAMFLGAAGGLALAPLPGLSLVPAVAMGIGAMSVVMLRLPLTSVLLAVLLLADDGLVVTPLVIVAVVVAHVAAARLGPAPGPAHEAAAA</sequence>
<feature type="transmembrane region" description="Helical" evidence="6">
    <location>
        <begin position="367"/>
        <end position="384"/>
    </location>
</feature>
<feature type="transmembrane region" description="Helical" evidence="6">
    <location>
        <begin position="176"/>
        <end position="194"/>
    </location>
</feature>
<keyword evidence="8" id="KW-1185">Reference proteome</keyword>
<dbReference type="InterPro" id="IPR014743">
    <property type="entry name" value="Cl-channel_core"/>
</dbReference>
<evidence type="ECO:0000256" key="1">
    <source>
        <dbReference type="ARBA" id="ARBA00004141"/>
    </source>
</evidence>
<evidence type="ECO:0000256" key="6">
    <source>
        <dbReference type="SAM" id="Phobius"/>
    </source>
</evidence>
<feature type="transmembrane region" description="Helical" evidence="6">
    <location>
        <begin position="262"/>
        <end position="283"/>
    </location>
</feature>
<proteinExistence type="predicted"/>
<feature type="transmembrane region" description="Helical" evidence="6">
    <location>
        <begin position="414"/>
        <end position="442"/>
    </location>
</feature>
<keyword evidence="3 6" id="KW-1133">Transmembrane helix</keyword>